<reference evidence="1 2" key="1">
    <citation type="submission" date="2024-06" db="EMBL/GenBank/DDBJ databases">
        <authorList>
            <person name="Pan Q."/>
            <person name="Wen M."/>
            <person name="Jouanno E."/>
            <person name="Zahm M."/>
            <person name="Klopp C."/>
            <person name="Cabau C."/>
            <person name="Louis A."/>
            <person name="Berthelot C."/>
            <person name="Parey E."/>
            <person name="Roest Crollius H."/>
            <person name="Montfort J."/>
            <person name="Robinson-Rechavi M."/>
            <person name="Bouchez O."/>
            <person name="Lampietro C."/>
            <person name="Lopez Roques C."/>
            <person name="Donnadieu C."/>
            <person name="Postlethwait J."/>
            <person name="Bobe J."/>
            <person name="Verreycken H."/>
            <person name="Guiguen Y."/>
        </authorList>
    </citation>
    <scope>NUCLEOTIDE SEQUENCE [LARGE SCALE GENOMIC DNA]</scope>
    <source>
        <strain evidence="1">Up_M1</strain>
        <tissue evidence="1">Testis</tissue>
    </source>
</reference>
<keyword evidence="2" id="KW-1185">Reference proteome</keyword>
<name>A0ABD0XY24_UMBPY</name>
<comment type="caution">
    <text evidence="1">The sequence shown here is derived from an EMBL/GenBank/DDBJ whole genome shotgun (WGS) entry which is preliminary data.</text>
</comment>
<accession>A0ABD0XY24</accession>
<evidence type="ECO:0000313" key="2">
    <source>
        <dbReference type="Proteomes" id="UP001557470"/>
    </source>
</evidence>
<sequence length="209" mass="25192">MKLPPVRLNSTPVSIHQFTPVRQSRYLMVTPLMFPRISSASEPTFSQSVPRLDPLHPPRVPKRTVSLETPAVHHHNHQRALVMQRKEHYRYHQTWRKPFYGSCTEREDYKSDVRQQLKRQMEEKREEHMHQLASRAEEAEFLQEVGRMALSRERQQMIQYRQAMSYYRDENKKLMEQSWRDRALIRSLEAVRERELLHHNPINWSGTLK</sequence>
<proteinExistence type="predicted"/>
<dbReference type="Proteomes" id="UP001557470">
    <property type="component" value="Unassembled WGS sequence"/>
</dbReference>
<dbReference type="EMBL" id="JAGEUA010000001">
    <property type="protein sequence ID" value="KAL1021515.1"/>
    <property type="molecule type" value="Genomic_DNA"/>
</dbReference>
<evidence type="ECO:0000313" key="1">
    <source>
        <dbReference type="EMBL" id="KAL1021515.1"/>
    </source>
</evidence>
<dbReference type="AlphaFoldDB" id="A0ABD0XY24"/>
<gene>
    <name evidence="1" type="ORF">UPYG_G00014240</name>
</gene>
<organism evidence="1 2">
    <name type="scientific">Umbra pygmaea</name>
    <name type="common">Eastern mudminnow</name>
    <dbReference type="NCBI Taxonomy" id="75934"/>
    <lineage>
        <taxon>Eukaryota</taxon>
        <taxon>Metazoa</taxon>
        <taxon>Chordata</taxon>
        <taxon>Craniata</taxon>
        <taxon>Vertebrata</taxon>
        <taxon>Euteleostomi</taxon>
        <taxon>Actinopterygii</taxon>
        <taxon>Neopterygii</taxon>
        <taxon>Teleostei</taxon>
        <taxon>Protacanthopterygii</taxon>
        <taxon>Esociformes</taxon>
        <taxon>Umbridae</taxon>
        <taxon>Umbra</taxon>
    </lineage>
</organism>
<protein>
    <submittedName>
        <fullName evidence="1">Uncharacterized protein</fullName>
    </submittedName>
</protein>